<evidence type="ECO:0000313" key="5">
    <source>
        <dbReference type="EMBL" id="CAB4580744.1"/>
    </source>
</evidence>
<accession>A0A6J6F1E4</accession>
<evidence type="ECO:0000256" key="1">
    <source>
        <dbReference type="ARBA" id="ARBA00023015"/>
    </source>
</evidence>
<dbReference type="CDD" id="cd01392">
    <property type="entry name" value="HTH_LacI"/>
    <property type="match status" value="1"/>
</dbReference>
<dbReference type="InterPro" id="IPR000843">
    <property type="entry name" value="HTH_LacI"/>
</dbReference>
<dbReference type="GO" id="GO:0000976">
    <property type="term" value="F:transcription cis-regulatory region binding"/>
    <property type="evidence" value="ECO:0007669"/>
    <property type="project" value="TreeGrafter"/>
</dbReference>
<dbReference type="PRINTS" id="PR00036">
    <property type="entry name" value="HTHLACI"/>
</dbReference>
<dbReference type="AlphaFoldDB" id="A0A6J6F1E4"/>
<proteinExistence type="predicted"/>
<dbReference type="CDD" id="cd06267">
    <property type="entry name" value="PBP1_LacI_sugar_binding-like"/>
    <property type="match status" value="1"/>
</dbReference>
<gene>
    <name evidence="5" type="ORF">UFOPK1726_00903</name>
</gene>
<dbReference type="InterPro" id="IPR010982">
    <property type="entry name" value="Lambda_DNA-bd_dom_sf"/>
</dbReference>
<dbReference type="PROSITE" id="PS50932">
    <property type="entry name" value="HTH_LACI_2"/>
    <property type="match status" value="1"/>
</dbReference>
<sequence>MDAERFKHPTISDVAALAGVSTATVSRVLGQSGYVSGSARARIEAAIAELDYRPSSVAQSLKQRKTNLVGVIVRDIHHPYYPSLIHGIETQAQEYGYSMILCNGMNDLARETKYFDYLASRSADGIIIASSMFQHKHYDYLCQSRTPIVLAASDDLDSKLPAIVNNPFQMGVMAGKHLRESGYETFAYICGPKELPTAIARRDGFISGVGTTDVKVVYGDSDYESGQRAITQLESVLTSGLGIGATNDQTAIGAMQAAQRLGYRVPDDIGFIGFDNIDLGQFTSPTLSTIDNNRHLVGMQAMQVLKNVIDKNDGPRHFNSTSTLVVRGSTNRFR</sequence>
<dbReference type="Gene3D" id="3.40.50.2300">
    <property type="match status" value="2"/>
</dbReference>
<evidence type="ECO:0000259" key="4">
    <source>
        <dbReference type="PROSITE" id="PS50932"/>
    </source>
</evidence>
<dbReference type="SUPFAM" id="SSF53822">
    <property type="entry name" value="Periplasmic binding protein-like I"/>
    <property type="match status" value="1"/>
</dbReference>
<dbReference type="InterPro" id="IPR028082">
    <property type="entry name" value="Peripla_BP_I"/>
</dbReference>
<feature type="domain" description="HTH lacI-type" evidence="4">
    <location>
        <begin position="9"/>
        <end position="63"/>
    </location>
</feature>
<dbReference type="SUPFAM" id="SSF47413">
    <property type="entry name" value="lambda repressor-like DNA-binding domains"/>
    <property type="match status" value="1"/>
</dbReference>
<dbReference type="PANTHER" id="PTHR30146">
    <property type="entry name" value="LACI-RELATED TRANSCRIPTIONAL REPRESSOR"/>
    <property type="match status" value="1"/>
</dbReference>
<keyword evidence="3" id="KW-0804">Transcription</keyword>
<dbReference type="PANTHER" id="PTHR30146:SF109">
    <property type="entry name" value="HTH-TYPE TRANSCRIPTIONAL REGULATOR GALS"/>
    <property type="match status" value="1"/>
</dbReference>
<evidence type="ECO:0000256" key="3">
    <source>
        <dbReference type="ARBA" id="ARBA00023163"/>
    </source>
</evidence>
<dbReference type="SMART" id="SM00354">
    <property type="entry name" value="HTH_LACI"/>
    <property type="match status" value="1"/>
</dbReference>
<keyword evidence="2" id="KW-0238">DNA-binding</keyword>
<organism evidence="5">
    <name type="scientific">freshwater metagenome</name>
    <dbReference type="NCBI Taxonomy" id="449393"/>
    <lineage>
        <taxon>unclassified sequences</taxon>
        <taxon>metagenomes</taxon>
        <taxon>ecological metagenomes</taxon>
    </lineage>
</organism>
<dbReference type="EMBL" id="CAEZTT010000109">
    <property type="protein sequence ID" value="CAB4580744.1"/>
    <property type="molecule type" value="Genomic_DNA"/>
</dbReference>
<dbReference type="PROSITE" id="PS00356">
    <property type="entry name" value="HTH_LACI_1"/>
    <property type="match status" value="1"/>
</dbReference>
<dbReference type="Pfam" id="PF00356">
    <property type="entry name" value="LacI"/>
    <property type="match status" value="1"/>
</dbReference>
<name>A0A6J6F1E4_9ZZZZ</name>
<dbReference type="GO" id="GO:0003700">
    <property type="term" value="F:DNA-binding transcription factor activity"/>
    <property type="evidence" value="ECO:0007669"/>
    <property type="project" value="TreeGrafter"/>
</dbReference>
<reference evidence="5" key="1">
    <citation type="submission" date="2020-05" db="EMBL/GenBank/DDBJ databases">
        <authorList>
            <person name="Chiriac C."/>
            <person name="Salcher M."/>
            <person name="Ghai R."/>
            <person name="Kavagutti S V."/>
        </authorList>
    </citation>
    <scope>NUCLEOTIDE SEQUENCE</scope>
</reference>
<dbReference type="Pfam" id="PF00532">
    <property type="entry name" value="Peripla_BP_1"/>
    <property type="match status" value="1"/>
</dbReference>
<dbReference type="InterPro" id="IPR001761">
    <property type="entry name" value="Peripla_BP/Lac1_sug-bd_dom"/>
</dbReference>
<evidence type="ECO:0000256" key="2">
    <source>
        <dbReference type="ARBA" id="ARBA00023125"/>
    </source>
</evidence>
<protein>
    <submittedName>
        <fullName evidence="5">Unannotated protein</fullName>
    </submittedName>
</protein>
<dbReference type="Gene3D" id="1.10.260.40">
    <property type="entry name" value="lambda repressor-like DNA-binding domains"/>
    <property type="match status" value="1"/>
</dbReference>
<keyword evidence="1" id="KW-0805">Transcription regulation</keyword>